<evidence type="ECO:0000313" key="2">
    <source>
        <dbReference type="Proteomes" id="UP001141806"/>
    </source>
</evidence>
<organism evidence="1 2">
    <name type="scientific">Protea cynaroides</name>
    <dbReference type="NCBI Taxonomy" id="273540"/>
    <lineage>
        <taxon>Eukaryota</taxon>
        <taxon>Viridiplantae</taxon>
        <taxon>Streptophyta</taxon>
        <taxon>Embryophyta</taxon>
        <taxon>Tracheophyta</taxon>
        <taxon>Spermatophyta</taxon>
        <taxon>Magnoliopsida</taxon>
        <taxon>Proteales</taxon>
        <taxon>Proteaceae</taxon>
        <taxon>Protea</taxon>
    </lineage>
</organism>
<accession>A0A9Q0KUY7</accession>
<evidence type="ECO:0000313" key="1">
    <source>
        <dbReference type="EMBL" id="KAJ4976846.1"/>
    </source>
</evidence>
<keyword evidence="2" id="KW-1185">Reference proteome</keyword>
<comment type="caution">
    <text evidence="1">The sequence shown here is derived from an EMBL/GenBank/DDBJ whole genome shotgun (WGS) entry which is preliminary data.</text>
</comment>
<protein>
    <submittedName>
        <fullName evidence="1">Uncharacterized protein</fullName>
    </submittedName>
</protein>
<sequence length="105" mass="11842">MNMSGNPLKTATTSRKWWRTTGSTSLNAEFDEVRGHILGRQPLPPIGEVFSEVRREESRRSVMLGKKGVTAFSFGCCKYQSRQKLQLQLFTEAEGSSSSLMRLLQ</sequence>
<dbReference type="OrthoDB" id="1746033at2759"/>
<dbReference type="Proteomes" id="UP001141806">
    <property type="component" value="Unassembled WGS sequence"/>
</dbReference>
<gene>
    <name evidence="1" type="ORF">NE237_001952</name>
</gene>
<name>A0A9Q0KUY7_9MAGN</name>
<proteinExistence type="predicted"/>
<dbReference type="EMBL" id="JAMYWD010000003">
    <property type="protein sequence ID" value="KAJ4976846.1"/>
    <property type="molecule type" value="Genomic_DNA"/>
</dbReference>
<dbReference type="AlphaFoldDB" id="A0A9Q0KUY7"/>
<reference evidence="1" key="1">
    <citation type="journal article" date="2023" name="Plant J.">
        <title>The genome of the king protea, Protea cynaroides.</title>
        <authorList>
            <person name="Chang J."/>
            <person name="Duong T.A."/>
            <person name="Schoeman C."/>
            <person name="Ma X."/>
            <person name="Roodt D."/>
            <person name="Barker N."/>
            <person name="Li Z."/>
            <person name="Van de Peer Y."/>
            <person name="Mizrachi E."/>
        </authorList>
    </citation>
    <scope>NUCLEOTIDE SEQUENCE</scope>
    <source>
        <tissue evidence="1">Young leaves</tissue>
    </source>
</reference>